<dbReference type="Proteomes" id="UP000578449">
    <property type="component" value="Unassembled WGS sequence"/>
</dbReference>
<reference evidence="2 3" key="1">
    <citation type="submission" date="2020-08" db="EMBL/GenBank/DDBJ databases">
        <title>Genomic Encyclopedia of Type Strains, Phase IV (KMG-IV): sequencing the most valuable type-strain genomes for metagenomic binning, comparative biology and taxonomic classification.</title>
        <authorList>
            <person name="Goeker M."/>
        </authorList>
    </citation>
    <scope>NUCLEOTIDE SEQUENCE [LARGE SCALE GENOMIC DNA]</scope>
    <source>
        <strain evidence="2 3">DSM 45615</strain>
    </source>
</reference>
<organism evidence="2 3">
    <name type="scientific">Thermocatellispora tengchongensis</name>
    <dbReference type="NCBI Taxonomy" id="1073253"/>
    <lineage>
        <taxon>Bacteria</taxon>
        <taxon>Bacillati</taxon>
        <taxon>Actinomycetota</taxon>
        <taxon>Actinomycetes</taxon>
        <taxon>Streptosporangiales</taxon>
        <taxon>Streptosporangiaceae</taxon>
        <taxon>Thermocatellispora</taxon>
    </lineage>
</organism>
<keyword evidence="3" id="KW-1185">Reference proteome</keyword>
<dbReference type="AlphaFoldDB" id="A0A840P5A5"/>
<evidence type="ECO:0000256" key="1">
    <source>
        <dbReference type="SAM" id="MobiDB-lite"/>
    </source>
</evidence>
<proteinExistence type="predicted"/>
<name>A0A840P5A5_9ACTN</name>
<sequence length="396" mass="40455">MSGCPPVPAVSGCTYGSSHIRPCQCPPSGARLCPRVLVVPRGLCPPVPARAGSCRAGGAAPSAGGPRQTGPRQAMSRQTGARAGLCPCRAGLCRAGLCRAMQGPAAEAGRTVPSWAVVRRAVSAAPRPAAPRHGEPGRPRLPRWTAPSAVSPAAQRRVPRGAAAPGRDGRQSVPSQGGEAREAGATDSPQAVPAPIGRRALPCTPYACRTVRQCPAVLAVPRRACRGPPCWRAGPCPLCSPVSGVPPGPLTPCRCPPGGAACTRACWSCRAGGAAPSAGRCRAKPGRDRTCHGKPGRVPGYAALCRARRPRQAAPCGARRAVLSRAAASWAMSAVPRRATPERAGSPRMPGWTAPSAVSPAAQSARPLACRAARASTRRAGAGLPWLPVCAWVRPV</sequence>
<gene>
    <name evidence="2" type="ORF">HNP84_002376</name>
</gene>
<feature type="region of interest" description="Disordered" evidence="1">
    <location>
        <begin position="124"/>
        <end position="195"/>
    </location>
</feature>
<evidence type="ECO:0000313" key="2">
    <source>
        <dbReference type="EMBL" id="MBB5132660.1"/>
    </source>
</evidence>
<feature type="compositionally biased region" description="Low complexity" evidence="1">
    <location>
        <begin position="152"/>
        <end position="166"/>
    </location>
</feature>
<evidence type="ECO:0000313" key="3">
    <source>
        <dbReference type="Proteomes" id="UP000578449"/>
    </source>
</evidence>
<comment type="caution">
    <text evidence="2">The sequence shown here is derived from an EMBL/GenBank/DDBJ whole genome shotgun (WGS) entry which is preliminary data.</text>
</comment>
<feature type="region of interest" description="Disordered" evidence="1">
    <location>
        <begin position="55"/>
        <end position="78"/>
    </location>
</feature>
<feature type="region of interest" description="Disordered" evidence="1">
    <location>
        <begin position="337"/>
        <end position="358"/>
    </location>
</feature>
<accession>A0A840P5A5</accession>
<protein>
    <submittedName>
        <fullName evidence="2">Uncharacterized protein</fullName>
    </submittedName>
</protein>
<feature type="compositionally biased region" description="Low complexity" evidence="1">
    <location>
        <begin position="55"/>
        <end position="66"/>
    </location>
</feature>
<dbReference type="EMBL" id="JACHGN010000004">
    <property type="protein sequence ID" value="MBB5132660.1"/>
    <property type="molecule type" value="Genomic_DNA"/>
</dbReference>